<evidence type="ECO:0000256" key="1">
    <source>
        <dbReference type="ARBA" id="ARBA00022679"/>
    </source>
</evidence>
<name>A0A1G2FU23_9BACT</name>
<dbReference type="PANTHER" id="PTHR46401">
    <property type="entry name" value="GLYCOSYLTRANSFERASE WBBK-RELATED"/>
    <property type="match status" value="1"/>
</dbReference>
<evidence type="ECO:0008006" key="6">
    <source>
        <dbReference type="Google" id="ProtNLM"/>
    </source>
</evidence>
<proteinExistence type="predicted"/>
<comment type="caution">
    <text evidence="4">The sequence shown here is derived from an EMBL/GenBank/DDBJ whole genome shotgun (WGS) entry which is preliminary data.</text>
</comment>
<evidence type="ECO:0000259" key="2">
    <source>
        <dbReference type="Pfam" id="PF00534"/>
    </source>
</evidence>
<evidence type="ECO:0000313" key="5">
    <source>
        <dbReference type="Proteomes" id="UP000177126"/>
    </source>
</evidence>
<evidence type="ECO:0000313" key="4">
    <source>
        <dbReference type="EMBL" id="OGZ41118.1"/>
    </source>
</evidence>
<dbReference type="Pfam" id="PF00534">
    <property type="entry name" value="Glycos_transf_1"/>
    <property type="match status" value="1"/>
</dbReference>
<dbReference type="GO" id="GO:0016757">
    <property type="term" value="F:glycosyltransferase activity"/>
    <property type="evidence" value="ECO:0007669"/>
    <property type="project" value="InterPro"/>
</dbReference>
<keyword evidence="1" id="KW-0808">Transferase</keyword>
<dbReference type="InterPro" id="IPR001296">
    <property type="entry name" value="Glyco_trans_1"/>
</dbReference>
<dbReference type="EMBL" id="MHNF01000019">
    <property type="protein sequence ID" value="OGZ41118.1"/>
    <property type="molecule type" value="Genomic_DNA"/>
</dbReference>
<dbReference type="CDD" id="cd03809">
    <property type="entry name" value="GT4_MtfB-like"/>
    <property type="match status" value="1"/>
</dbReference>
<dbReference type="InterPro" id="IPR028098">
    <property type="entry name" value="Glyco_trans_4-like_N"/>
</dbReference>
<dbReference type="Pfam" id="PF13439">
    <property type="entry name" value="Glyco_transf_4"/>
    <property type="match status" value="1"/>
</dbReference>
<gene>
    <name evidence="4" type="ORF">A3B04_01335</name>
</gene>
<sequence>MNWDLGRAAKKDKVDILFCPDYRAPIFYKGNIAVSVHDISYEVYPEWFNWKSPADRVLLKWASKQTAKKAKLIFAPVEFVKNEIIKYYGVPAERIVVAPLSVDPDLYNDGKFDSPVYGTAAADEVKKKYGIKDKFIFYVGSIFSRRHLSEVIAAFEMSAKENDHYQFLIGGKDYTGGQSVNKLVETTNAKLGREAILRVDFIVDDELKLLYSACAFFIWLSDYEGFGLPPLEAMSLGAPVITTDGSSLRGVVGEAALLIKDNSDVKEIYRAMHKLTRDNILREELIFRGKEQAAKFSWKECAEKTMEALKKIQ</sequence>
<protein>
    <recommendedName>
        <fullName evidence="6">Glycosyl transferase family 1 domain-containing protein</fullName>
    </recommendedName>
</protein>
<accession>A0A1G2FU23</accession>
<dbReference type="Gene3D" id="3.40.50.2000">
    <property type="entry name" value="Glycogen Phosphorylase B"/>
    <property type="match status" value="2"/>
</dbReference>
<dbReference type="PANTHER" id="PTHR46401:SF2">
    <property type="entry name" value="GLYCOSYLTRANSFERASE WBBK-RELATED"/>
    <property type="match status" value="1"/>
</dbReference>
<dbReference type="Proteomes" id="UP000177126">
    <property type="component" value="Unassembled WGS sequence"/>
</dbReference>
<dbReference type="SUPFAM" id="SSF53756">
    <property type="entry name" value="UDP-Glycosyltransferase/glycogen phosphorylase"/>
    <property type="match status" value="1"/>
</dbReference>
<reference evidence="4 5" key="1">
    <citation type="journal article" date="2016" name="Nat. Commun.">
        <title>Thousands of microbial genomes shed light on interconnected biogeochemical processes in an aquifer system.</title>
        <authorList>
            <person name="Anantharaman K."/>
            <person name="Brown C.T."/>
            <person name="Hug L.A."/>
            <person name="Sharon I."/>
            <person name="Castelle C.J."/>
            <person name="Probst A.J."/>
            <person name="Thomas B.C."/>
            <person name="Singh A."/>
            <person name="Wilkins M.J."/>
            <person name="Karaoz U."/>
            <person name="Brodie E.L."/>
            <person name="Williams K.H."/>
            <person name="Hubbard S.S."/>
            <person name="Banfield J.F."/>
        </authorList>
    </citation>
    <scope>NUCLEOTIDE SEQUENCE [LARGE SCALE GENOMIC DNA]</scope>
</reference>
<feature type="domain" description="Glycosyltransferase subfamily 4-like N-terminal" evidence="3">
    <location>
        <begin position="3"/>
        <end position="105"/>
    </location>
</feature>
<dbReference type="GO" id="GO:0009103">
    <property type="term" value="P:lipopolysaccharide biosynthetic process"/>
    <property type="evidence" value="ECO:0007669"/>
    <property type="project" value="TreeGrafter"/>
</dbReference>
<organism evidence="4 5">
    <name type="scientific">Candidatus Portnoybacteria bacterium RIFCSPLOWO2_02_FULL_39_11</name>
    <dbReference type="NCBI Taxonomy" id="1802001"/>
    <lineage>
        <taxon>Bacteria</taxon>
        <taxon>Candidatus Portnoyibacteriota</taxon>
    </lineage>
</organism>
<dbReference type="AlphaFoldDB" id="A0A1G2FU23"/>
<feature type="domain" description="Glycosyl transferase family 1" evidence="2">
    <location>
        <begin position="124"/>
        <end position="291"/>
    </location>
</feature>
<evidence type="ECO:0000259" key="3">
    <source>
        <dbReference type="Pfam" id="PF13439"/>
    </source>
</evidence>